<evidence type="ECO:0000256" key="6">
    <source>
        <dbReference type="SAM" id="Phobius"/>
    </source>
</evidence>
<feature type="transmembrane region" description="Helical" evidence="6">
    <location>
        <begin position="162"/>
        <end position="180"/>
    </location>
</feature>
<feature type="transmembrane region" description="Helical" evidence="6">
    <location>
        <begin position="20"/>
        <end position="41"/>
    </location>
</feature>
<reference evidence="7 8" key="1">
    <citation type="submission" date="2019-07" db="EMBL/GenBank/DDBJ databases">
        <title>De Novo Assembly of kiwifruit Actinidia rufa.</title>
        <authorList>
            <person name="Sugita-Konishi S."/>
            <person name="Sato K."/>
            <person name="Mori E."/>
            <person name="Abe Y."/>
            <person name="Kisaki G."/>
            <person name="Hamano K."/>
            <person name="Suezawa K."/>
            <person name="Otani M."/>
            <person name="Fukuda T."/>
            <person name="Manabe T."/>
            <person name="Gomi K."/>
            <person name="Tabuchi M."/>
            <person name="Akimitsu K."/>
            <person name="Kataoka I."/>
        </authorList>
    </citation>
    <scope>NUCLEOTIDE SEQUENCE [LARGE SCALE GENOMIC DNA]</scope>
    <source>
        <strain evidence="8">cv. Fuchu</strain>
    </source>
</reference>
<feature type="compositionally biased region" description="Pro residues" evidence="5">
    <location>
        <begin position="87"/>
        <end position="100"/>
    </location>
</feature>
<dbReference type="GO" id="GO:0005783">
    <property type="term" value="C:endoplasmic reticulum"/>
    <property type="evidence" value="ECO:0007669"/>
    <property type="project" value="InterPro"/>
</dbReference>
<feature type="compositionally biased region" description="Basic residues" evidence="5">
    <location>
        <begin position="502"/>
        <end position="516"/>
    </location>
</feature>
<evidence type="ECO:0000256" key="4">
    <source>
        <dbReference type="ARBA" id="ARBA00023136"/>
    </source>
</evidence>
<dbReference type="OrthoDB" id="10039147at2759"/>
<feature type="region of interest" description="Disordered" evidence="5">
    <location>
        <begin position="61"/>
        <end position="107"/>
    </location>
</feature>
<dbReference type="EMBL" id="BJWL01000007">
    <property type="protein sequence ID" value="GFY90734.1"/>
    <property type="molecule type" value="Genomic_DNA"/>
</dbReference>
<evidence type="ECO:0000313" key="8">
    <source>
        <dbReference type="Proteomes" id="UP000585474"/>
    </source>
</evidence>
<evidence type="ECO:0008006" key="9">
    <source>
        <dbReference type="Google" id="ProtNLM"/>
    </source>
</evidence>
<dbReference type="Proteomes" id="UP000585474">
    <property type="component" value="Unassembled WGS sequence"/>
</dbReference>
<dbReference type="GO" id="GO:0016020">
    <property type="term" value="C:membrane"/>
    <property type="evidence" value="ECO:0007669"/>
    <property type="project" value="UniProtKB-SubCell"/>
</dbReference>
<evidence type="ECO:0000256" key="3">
    <source>
        <dbReference type="ARBA" id="ARBA00022989"/>
    </source>
</evidence>
<dbReference type="PANTHER" id="PTHR12883:SF0">
    <property type="entry name" value="PAT COMPLEX SUBUNIT CCDC47"/>
    <property type="match status" value="1"/>
</dbReference>
<dbReference type="GO" id="GO:0005509">
    <property type="term" value="F:calcium ion binding"/>
    <property type="evidence" value="ECO:0007669"/>
    <property type="project" value="InterPro"/>
</dbReference>
<keyword evidence="4 6" id="KW-0472">Membrane</keyword>
<keyword evidence="8" id="KW-1185">Reference proteome</keyword>
<proteinExistence type="predicted"/>
<dbReference type="PANTHER" id="PTHR12883">
    <property type="entry name" value="ADIPOCYTE-SPECIFIC PROTEIN 4-RELATED"/>
    <property type="match status" value="1"/>
</dbReference>
<dbReference type="Pfam" id="PF07946">
    <property type="entry name" value="CCDC47"/>
    <property type="match status" value="1"/>
</dbReference>
<dbReference type="GO" id="GO:0032469">
    <property type="term" value="P:endoplasmic reticulum calcium ion homeostasis"/>
    <property type="evidence" value="ECO:0007669"/>
    <property type="project" value="InterPro"/>
</dbReference>
<name>A0A7J0EW81_9ERIC</name>
<evidence type="ECO:0000256" key="5">
    <source>
        <dbReference type="SAM" id="MobiDB-lite"/>
    </source>
</evidence>
<dbReference type="InterPro" id="IPR012879">
    <property type="entry name" value="CCDC47"/>
</dbReference>
<gene>
    <name evidence="7" type="ORF">Acr_07g0009310</name>
</gene>
<dbReference type="AlphaFoldDB" id="A0A7J0EW81"/>
<evidence type="ECO:0000256" key="1">
    <source>
        <dbReference type="ARBA" id="ARBA00004167"/>
    </source>
</evidence>
<accession>A0A7J0EW81</accession>
<keyword evidence="3 6" id="KW-1133">Transmembrane helix</keyword>
<comment type="caution">
    <text evidence="7">The sequence shown here is derived from an EMBL/GenBank/DDBJ whole genome shotgun (WGS) entry which is preliminary data.</text>
</comment>
<protein>
    <recommendedName>
        <fullName evidence="9">Transmembrane protein</fullName>
    </recommendedName>
</protein>
<sequence length="516" mass="57837">MATRHFSFSLHFPPLSSLLLPLGTTTIWHLLALLSIFSLLLHHLSLCSAAAAAVSHFEGFDDDSPDDDSLPITSLPPPPTLTQSHHPSPPSQSPPDPSPPSDLGQKPSAATFEYWDEDEFEGLPIEKPSETEKKNSTDSDQNSSPESKTNEELKIQSVSRSYIVEIVCGSFLVMFVINFFTGKRENENIALAWAMKFAGKDSIFEKNFSLLGIGDGKDDSPLLLKEGQNVFKFYASGRRYCQGLLATLELQSRHDLISRLFNLVVPCKDEITFEVYMNNEAMDHVVFTLAKKKTAKTMQKEVRDLQRFAGLVSPPSGRKWAFEDLAVVSESKEVAGDLVTETVLEQTHKHSNVFLNNSTPPYAVWIPPVSLQVFGDKAFEKYGRGFISMHFSDQHTGPHKKILVFKFALPGANHMAQMTRLVALVPYYIDLIGRYKLSSQARSKTEAARQKVAQGVYKELQNARQEALQRKKAEQKKLLEEAQAKLSAEARNKKEAKERARQMKKAMPKVKMTRAH</sequence>
<comment type="subcellular location">
    <subcellularLocation>
        <location evidence="1">Membrane</location>
        <topology evidence="1">Single-pass membrane protein</topology>
    </subcellularLocation>
</comment>
<feature type="compositionally biased region" description="Basic and acidic residues" evidence="5">
    <location>
        <begin position="484"/>
        <end position="501"/>
    </location>
</feature>
<evidence type="ECO:0000313" key="7">
    <source>
        <dbReference type="EMBL" id="GFY90734.1"/>
    </source>
</evidence>
<feature type="region of interest" description="Disordered" evidence="5">
    <location>
        <begin position="124"/>
        <end position="152"/>
    </location>
</feature>
<feature type="compositionally biased region" description="Polar residues" evidence="5">
    <location>
        <begin position="138"/>
        <end position="147"/>
    </location>
</feature>
<feature type="region of interest" description="Disordered" evidence="5">
    <location>
        <begin position="484"/>
        <end position="516"/>
    </location>
</feature>
<feature type="compositionally biased region" description="Basic and acidic residues" evidence="5">
    <location>
        <begin position="127"/>
        <end position="137"/>
    </location>
</feature>
<evidence type="ECO:0000256" key="2">
    <source>
        <dbReference type="ARBA" id="ARBA00022692"/>
    </source>
</evidence>
<organism evidence="7 8">
    <name type="scientific">Actinidia rufa</name>
    <dbReference type="NCBI Taxonomy" id="165716"/>
    <lineage>
        <taxon>Eukaryota</taxon>
        <taxon>Viridiplantae</taxon>
        <taxon>Streptophyta</taxon>
        <taxon>Embryophyta</taxon>
        <taxon>Tracheophyta</taxon>
        <taxon>Spermatophyta</taxon>
        <taxon>Magnoliopsida</taxon>
        <taxon>eudicotyledons</taxon>
        <taxon>Gunneridae</taxon>
        <taxon>Pentapetalae</taxon>
        <taxon>asterids</taxon>
        <taxon>Ericales</taxon>
        <taxon>Actinidiaceae</taxon>
        <taxon>Actinidia</taxon>
    </lineage>
</organism>
<keyword evidence="2 6" id="KW-0812">Transmembrane</keyword>